<dbReference type="PANTHER" id="PTHR43649:SF31">
    <property type="entry name" value="SN-GLYCEROL-3-PHOSPHATE-BINDING PERIPLASMIC PROTEIN UGPB"/>
    <property type="match status" value="1"/>
</dbReference>
<evidence type="ECO:0000313" key="7">
    <source>
        <dbReference type="EMBL" id="MBY6275178.1"/>
    </source>
</evidence>
<dbReference type="RefSeq" id="WP_011195442.1">
    <property type="nucleotide sequence ID" value="NZ_JACSIR010000004.1"/>
</dbReference>
<dbReference type="OMA" id="WSNGADW"/>
<protein>
    <submittedName>
        <fullName evidence="7">Sugar ABC transporter substrate-binding protein</fullName>
    </submittedName>
</protein>
<proteinExistence type="inferred from homology"/>
<organism evidence="7 8">
    <name type="scientific">Symbiobacterium thermophilum</name>
    <dbReference type="NCBI Taxonomy" id="2734"/>
    <lineage>
        <taxon>Bacteria</taxon>
        <taxon>Bacillati</taxon>
        <taxon>Bacillota</taxon>
        <taxon>Clostridia</taxon>
        <taxon>Eubacteriales</taxon>
        <taxon>Symbiobacteriaceae</taxon>
        <taxon>Symbiobacterium</taxon>
    </lineage>
</organism>
<dbReference type="CDD" id="cd13585">
    <property type="entry name" value="PBP2_TMBP_like"/>
    <property type="match status" value="1"/>
</dbReference>
<dbReference type="EMBL" id="PIUK01000015">
    <property type="protein sequence ID" value="MBY6275178.1"/>
    <property type="molecule type" value="Genomic_DNA"/>
</dbReference>
<feature type="signal peptide" evidence="6">
    <location>
        <begin position="1"/>
        <end position="22"/>
    </location>
</feature>
<dbReference type="GO" id="GO:0030313">
    <property type="term" value="C:cell envelope"/>
    <property type="evidence" value="ECO:0007669"/>
    <property type="project" value="UniProtKB-SubCell"/>
</dbReference>
<reference evidence="7" key="1">
    <citation type="submission" date="2017-11" db="EMBL/GenBank/DDBJ databases">
        <title>Three new genomes from thermophilic consortium.</title>
        <authorList>
            <person name="Quaggio R."/>
            <person name="Amgarten D."/>
            <person name="Setubal J.C."/>
        </authorList>
    </citation>
    <scope>NUCLEOTIDE SEQUENCE</scope>
    <source>
        <strain evidence="7">ZCTH01-B2</strain>
    </source>
</reference>
<evidence type="ECO:0000256" key="2">
    <source>
        <dbReference type="ARBA" id="ARBA00008520"/>
    </source>
</evidence>
<dbReference type="AlphaFoldDB" id="A0A953I6I1"/>
<evidence type="ECO:0000256" key="5">
    <source>
        <dbReference type="SAM" id="MobiDB-lite"/>
    </source>
</evidence>
<dbReference type="Proteomes" id="UP000732377">
    <property type="component" value="Unassembled WGS sequence"/>
</dbReference>
<dbReference type="PANTHER" id="PTHR43649">
    <property type="entry name" value="ARABINOSE-BINDING PROTEIN-RELATED"/>
    <property type="match status" value="1"/>
</dbReference>
<feature type="region of interest" description="Disordered" evidence="5">
    <location>
        <begin position="27"/>
        <end position="49"/>
    </location>
</feature>
<feature type="compositionally biased region" description="Low complexity" evidence="5">
    <location>
        <begin position="31"/>
        <end position="49"/>
    </location>
</feature>
<comment type="similarity">
    <text evidence="2">Belongs to the bacterial solute-binding protein 1 family.</text>
</comment>
<comment type="caution">
    <text evidence="7">The sequence shown here is derived from an EMBL/GenBank/DDBJ whole genome shotgun (WGS) entry which is preliminary data.</text>
</comment>
<dbReference type="InterPro" id="IPR050490">
    <property type="entry name" value="Bact_solute-bd_prot1"/>
</dbReference>
<evidence type="ECO:0000313" key="8">
    <source>
        <dbReference type="Proteomes" id="UP000732377"/>
    </source>
</evidence>
<dbReference type="InterPro" id="IPR006059">
    <property type="entry name" value="SBP"/>
</dbReference>
<keyword evidence="4 6" id="KW-0732">Signal</keyword>
<evidence type="ECO:0000256" key="1">
    <source>
        <dbReference type="ARBA" id="ARBA00004196"/>
    </source>
</evidence>
<evidence type="ECO:0000256" key="4">
    <source>
        <dbReference type="ARBA" id="ARBA00022729"/>
    </source>
</evidence>
<dbReference type="PROSITE" id="PS51257">
    <property type="entry name" value="PROKAR_LIPOPROTEIN"/>
    <property type="match status" value="1"/>
</dbReference>
<dbReference type="Gene3D" id="3.40.190.10">
    <property type="entry name" value="Periplasmic binding protein-like II"/>
    <property type="match status" value="1"/>
</dbReference>
<sequence length="435" mass="48595">MRRRTHTLLTAMLLTFTLLVTACGSTQTDNSAQQTPQPQSQEQTDQQAASREKVTIRLATWAGAQEAQELEAIIDRINAESETFQIVHEPAPADYYTKIQTMLAGGTAPDLIWLAQEYVVPYAARGALMDLTDRLKADSRPAANLDDYFPLVLEHAMYEGKVYGLPWIGQPVIVYYNKDLFDEKGIPYPTDDWTWEEFRNLAVQLTDKEKGIYGTSFNGWPPVHMFIWQAGGEVISPDLKSSPIDSPEAIQALEFYSSIIYNEEVAPSMATVNEQGFSEMFKAGKIAMFFGGASDDLDRVEGLRVGHVRVPKGPANRTTFAWAASTVINAKTPHPDEAYDALIALTEGIHNWKIVPPRRSMATAEQITKNEPRKAEGAEVIMQAAQEMRAFRIIPNHPEWDTIFWEQLQDPLYSKKGSAAELAARARASLEEVLP</sequence>
<name>A0A953I6I1_SYMTR</name>
<evidence type="ECO:0000256" key="3">
    <source>
        <dbReference type="ARBA" id="ARBA00022448"/>
    </source>
</evidence>
<dbReference type="SUPFAM" id="SSF53850">
    <property type="entry name" value="Periplasmic binding protein-like II"/>
    <property type="match status" value="1"/>
</dbReference>
<gene>
    <name evidence="7" type="ORF">CWE10_03025</name>
</gene>
<keyword evidence="3" id="KW-0813">Transport</keyword>
<dbReference type="Pfam" id="PF01547">
    <property type="entry name" value="SBP_bac_1"/>
    <property type="match status" value="1"/>
</dbReference>
<evidence type="ECO:0000256" key="6">
    <source>
        <dbReference type="SAM" id="SignalP"/>
    </source>
</evidence>
<feature type="chain" id="PRO_5039237084" evidence="6">
    <location>
        <begin position="23"/>
        <end position="435"/>
    </location>
</feature>
<accession>A0A953I6I1</accession>
<comment type="subcellular location">
    <subcellularLocation>
        <location evidence="1">Cell envelope</location>
    </subcellularLocation>
</comment>